<keyword evidence="2" id="KW-0012">Acyltransferase</keyword>
<dbReference type="Proteomes" id="UP000294887">
    <property type="component" value="Unassembled WGS sequence"/>
</dbReference>
<evidence type="ECO:0000313" key="5">
    <source>
        <dbReference type="Proteomes" id="UP000294887"/>
    </source>
</evidence>
<gene>
    <name evidence="4" type="ORF">EV695_3706</name>
</gene>
<dbReference type="Gene3D" id="3.40.630.30">
    <property type="match status" value="1"/>
</dbReference>
<dbReference type="PANTHER" id="PTHR43420">
    <property type="entry name" value="ACETYLTRANSFERASE"/>
    <property type="match status" value="1"/>
</dbReference>
<dbReference type="InterPro" id="IPR016181">
    <property type="entry name" value="Acyl_CoA_acyltransferase"/>
</dbReference>
<dbReference type="OrthoDB" id="9789605at2"/>
<proteinExistence type="predicted"/>
<dbReference type="CDD" id="cd04301">
    <property type="entry name" value="NAT_SF"/>
    <property type="match status" value="1"/>
</dbReference>
<keyword evidence="1 4" id="KW-0808">Transferase</keyword>
<name>A0A4R1EV24_9GAMM</name>
<organism evidence="4 5">
    <name type="scientific">Cocleimonas flava</name>
    <dbReference type="NCBI Taxonomy" id="634765"/>
    <lineage>
        <taxon>Bacteria</taxon>
        <taxon>Pseudomonadati</taxon>
        <taxon>Pseudomonadota</taxon>
        <taxon>Gammaproteobacteria</taxon>
        <taxon>Thiotrichales</taxon>
        <taxon>Thiotrichaceae</taxon>
        <taxon>Cocleimonas</taxon>
    </lineage>
</organism>
<dbReference type="RefSeq" id="WP_131907463.1">
    <property type="nucleotide sequence ID" value="NZ_BAAAFU010000007.1"/>
</dbReference>
<dbReference type="InterPro" id="IPR050680">
    <property type="entry name" value="YpeA/RimI_acetyltransf"/>
</dbReference>
<dbReference type="EMBL" id="SMFQ01000005">
    <property type="protein sequence ID" value="TCJ82968.1"/>
    <property type="molecule type" value="Genomic_DNA"/>
</dbReference>
<dbReference type="AlphaFoldDB" id="A0A4R1EV24"/>
<feature type="domain" description="N-acetyltransferase" evidence="3">
    <location>
        <begin position="3"/>
        <end position="157"/>
    </location>
</feature>
<dbReference type="PANTHER" id="PTHR43420:SF12">
    <property type="entry name" value="N-ACETYLTRANSFERASE DOMAIN-CONTAINING PROTEIN"/>
    <property type="match status" value="1"/>
</dbReference>
<accession>A0A4R1EV24</accession>
<dbReference type="GO" id="GO:0016747">
    <property type="term" value="F:acyltransferase activity, transferring groups other than amino-acyl groups"/>
    <property type="evidence" value="ECO:0007669"/>
    <property type="project" value="InterPro"/>
</dbReference>
<dbReference type="SUPFAM" id="SSF55729">
    <property type="entry name" value="Acyl-CoA N-acyltransferases (Nat)"/>
    <property type="match status" value="1"/>
</dbReference>
<comment type="caution">
    <text evidence="4">The sequence shown here is derived from an EMBL/GenBank/DDBJ whole genome shotgun (WGS) entry which is preliminary data.</text>
</comment>
<evidence type="ECO:0000256" key="1">
    <source>
        <dbReference type="ARBA" id="ARBA00022679"/>
    </source>
</evidence>
<dbReference type="Pfam" id="PF00583">
    <property type="entry name" value="Acetyltransf_1"/>
    <property type="match status" value="1"/>
</dbReference>
<dbReference type="InterPro" id="IPR000182">
    <property type="entry name" value="GNAT_dom"/>
</dbReference>
<sequence>MNLIYRNAEEGDLSKLIEMLADDQLGADREDSSTPVNQAYIDALKVISDDPNNELIVAERSENSETYIIGMLQLTYIPYLTYKGSWRCLIEGVRVHKDHRSKGYGKQLFEWSIKRAKVRGCNIVQLTSNKQRSDAIRFYNDLGFKASHEGFKLMIED</sequence>
<evidence type="ECO:0000313" key="4">
    <source>
        <dbReference type="EMBL" id="TCJ82968.1"/>
    </source>
</evidence>
<evidence type="ECO:0000256" key="2">
    <source>
        <dbReference type="ARBA" id="ARBA00023315"/>
    </source>
</evidence>
<evidence type="ECO:0000259" key="3">
    <source>
        <dbReference type="PROSITE" id="PS51186"/>
    </source>
</evidence>
<keyword evidence="5" id="KW-1185">Reference proteome</keyword>
<protein>
    <submittedName>
        <fullName evidence="4">Acetyltransferase (GNAT) family protein</fullName>
    </submittedName>
</protein>
<reference evidence="4 5" key="1">
    <citation type="submission" date="2019-03" db="EMBL/GenBank/DDBJ databases">
        <title>Genomic Encyclopedia of Type Strains, Phase IV (KMG-IV): sequencing the most valuable type-strain genomes for metagenomic binning, comparative biology and taxonomic classification.</title>
        <authorList>
            <person name="Goeker M."/>
        </authorList>
    </citation>
    <scope>NUCLEOTIDE SEQUENCE [LARGE SCALE GENOMIC DNA]</scope>
    <source>
        <strain evidence="4 5">DSM 24830</strain>
    </source>
</reference>
<dbReference type="PROSITE" id="PS51186">
    <property type="entry name" value="GNAT"/>
    <property type="match status" value="1"/>
</dbReference>